<sequence length="67" mass="7823">MGQAMKNWADQERDKYLELRARLALEEGPEFKSMETEEGRRDWASRIERLKQWGFNASESAETSAAE</sequence>
<protein>
    <submittedName>
        <fullName evidence="1">Uncharacterized protein</fullName>
    </submittedName>
</protein>
<evidence type="ECO:0000313" key="1">
    <source>
        <dbReference type="EMBL" id="CAB4200479.1"/>
    </source>
</evidence>
<name>A0A6J5S4A2_9CAUD</name>
<dbReference type="EMBL" id="LR797306">
    <property type="protein sequence ID" value="CAB4200479.1"/>
    <property type="molecule type" value="Genomic_DNA"/>
</dbReference>
<gene>
    <name evidence="1" type="ORF">UFOVP1351_44</name>
</gene>
<organism evidence="1">
    <name type="scientific">uncultured Caudovirales phage</name>
    <dbReference type="NCBI Taxonomy" id="2100421"/>
    <lineage>
        <taxon>Viruses</taxon>
        <taxon>Duplodnaviria</taxon>
        <taxon>Heunggongvirae</taxon>
        <taxon>Uroviricota</taxon>
        <taxon>Caudoviricetes</taxon>
        <taxon>Peduoviridae</taxon>
        <taxon>Maltschvirus</taxon>
        <taxon>Maltschvirus maltsch</taxon>
    </lineage>
</organism>
<proteinExistence type="predicted"/>
<accession>A0A6J5S4A2</accession>
<reference evidence="1" key="1">
    <citation type="submission" date="2020-05" db="EMBL/GenBank/DDBJ databases">
        <authorList>
            <person name="Chiriac C."/>
            <person name="Salcher M."/>
            <person name="Ghai R."/>
            <person name="Kavagutti S V."/>
        </authorList>
    </citation>
    <scope>NUCLEOTIDE SEQUENCE</scope>
</reference>